<proteinExistence type="inferred from homology"/>
<keyword evidence="7" id="KW-1185">Reference proteome</keyword>
<dbReference type="InterPro" id="IPR001910">
    <property type="entry name" value="Inosine/uridine_hydrolase_dom"/>
</dbReference>
<keyword evidence="3" id="KW-0326">Glycosidase</keyword>
<evidence type="ECO:0000256" key="2">
    <source>
        <dbReference type="ARBA" id="ARBA00022801"/>
    </source>
</evidence>
<sequence length="439" mass="48117">MSRIPVIIDTDPGVDDTLALLLALASPELDILAIIVSYGNTDADASYLNVLRIYETLSRQIAQDPEQQRHWPNFAPLRKTILARGADHPLEGDLHSAQYFHGRDGLGDITKRFPSLKLSKEDVSSSEHPQLHLTDRPGTDVALDLIRSHASQTITYLALGPLTTLAQIVKKSEGLFGERIGKVICMGGALDVPGNTSPVAEFNFFADPYAVHNLLTPPPSVPTPIPLEKFILLPLDITTPHELPFPYYIQQIDPSFGGQSQSNNVQSTDEGSQSPLVYFTSAFLSRTRQVMLKFGKDAMELHDIAVVWCAIENPPSVSSKPLQLRKGWEVVRRHFQIERHGELTRGMLVIDRRNDDGAYSPGANRAHVQAELERLHAHTDGYLESAAVPAQVEVESEAQADPPSAHVGEVGTGVPVVTKTPGSDVLLKLLAERIWGVGR</sequence>
<dbReference type="InterPro" id="IPR036452">
    <property type="entry name" value="Ribo_hydro-like"/>
</dbReference>
<dbReference type="Gene3D" id="3.90.245.10">
    <property type="entry name" value="Ribonucleoside hydrolase-like"/>
    <property type="match status" value="1"/>
</dbReference>
<evidence type="ECO:0000256" key="1">
    <source>
        <dbReference type="ARBA" id="ARBA00009176"/>
    </source>
</evidence>
<dbReference type="SUPFAM" id="SSF53590">
    <property type="entry name" value="Nucleoside hydrolase"/>
    <property type="match status" value="1"/>
</dbReference>
<accession>A0ABP1DHK8</accession>
<evidence type="ECO:0000256" key="3">
    <source>
        <dbReference type="ARBA" id="ARBA00023295"/>
    </source>
</evidence>
<evidence type="ECO:0000313" key="6">
    <source>
        <dbReference type="EMBL" id="CAL1707330.1"/>
    </source>
</evidence>
<dbReference type="Proteomes" id="UP001497453">
    <property type="component" value="Chromosome 4"/>
</dbReference>
<protein>
    <recommendedName>
        <fullName evidence="5">Inosine/uridine-preferring nucleoside hydrolase domain-containing protein</fullName>
    </recommendedName>
</protein>
<feature type="region of interest" description="Disordered" evidence="4">
    <location>
        <begin position="392"/>
        <end position="413"/>
    </location>
</feature>
<gene>
    <name evidence="6" type="ORF">GFSPODELE1_LOCUS6311</name>
</gene>
<organism evidence="6 7">
    <name type="scientific">Somion occarium</name>
    <dbReference type="NCBI Taxonomy" id="3059160"/>
    <lineage>
        <taxon>Eukaryota</taxon>
        <taxon>Fungi</taxon>
        <taxon>Dikarya</taxon>
        <taxon>Basidiomycota</taxon>
        <taxon>Agaricomycotina</taxon>
        <taxon>Agaricomycetes</taxon>
        <taxon>Polyporales</taxon>
        <taxon>Cerrenaceae</taxon>
        <taxon>Somion</taxon>
    </lineage>
</organism>
<reference evidence="7" key="1">
    <citation type="submission" date="2024-04" db="EMBL/GenBank/DDBJ databases">
        <authorList>
            <person name="Shaw F."/>
            <person name="Minotto A."/>
        </authorList>
    </citation>
    <scope>NUCLEOTIDE SEQUENCE [LARGE SCALE GENOMIC DNA]</scope>
</reference>
<evidence type="ECO:0000256" key="4">
    <source>
        <dbReference type="SAM" id="MobiDB-lite"/>
    </source>
</evidence>
<dbReference type="Pfam" id="PF01156">
    <property type="entry name" value="IU_nuc_hydro"/>
    <property type="match status" value="1"/>
</dbReference>
<dbReference type="PANTHER" id="PTHR12304">
    <property type="entry name" value="INOSINE-URIDINE PREFERRING NUCLEOSIDE HYDROLASE"/>
    <property type="match status" value="1"/>
</dbReference>
<dbReference type="InterPro" id="IPR023186">
    <property type="entry name" value="IUNH"/>
</dbReference>
<dbReference type="EMBL" id="OZ037947">
    <property type="protein sequence ID" value="CAL1707330.1"/>
    <property type="molecule type" value="Genomic_DNA"/>
</dbReference>
<evidence type="ECO:0000259" key="5">
    <source>
        <dbReference type="Pfam" id="PF01156"/>
    </source>
</evidence>
<name>A0ABP1DHK8_9APHY</name>
<keyword evidence="2" id="KW-0378">Hydrolase</keyword>
<evidence type="ECO:0000313" key="7">
    <source>
        <dbReference type="Proteomes" id="UP001497453"/>
    </source>
</evidence>
<dbReference type="PANTHER" id="PTHR12304:SF56">
    <property type="entry name" value="HYDROLASE, PUTATIVE (AFU_ORTHOLOGUE AFUA_1G11790)-RELATED"/>
    <property type="match status" value="1"/>
</dbReference>
<feature type="domain" description="Inosine/uridine-preferring nucleoside hydrolase" evidence="5">
    <location>
        <begin position="6"/>
        <end position="360"/>
    </location>
</feature>
<comment type="similarity">
    <text evidence="1">Belongs to the IUNH family.</text>
</comment>